<accession>A0ACC2J726</accession>
<dbReference type="EMBL" id="JAPUUL010003377">
    <property type="protein sequence ID" value="KAJ8123273.1"/>
    <property type="molecule type" value="Genomic_DNA"/>
</dbReference>
<gene>
    <name evidence="1" type="ORF">O1611_g9635</name>
</gene>
<reference evidence="1" key="1">
    <citation type="submission" date="2022-12" db="EMBL/GenBank/DDBJ databases">
        <title>Genome Sequence of Lasiodiplodia mahajangana.</title>
        <authorList>
            <person name="Buettner E."/>
        </authorList>
    </citation>
    <scope>NUCLEOTIDE SEQUENCE</scope>
    <source>
        <strain evidence="1">VT137</strain>
    </source>
</reference>
<name>A0ACC2J726_9PEZI</name>
<keyword evidence="2" id="KW-1185">Reference proteome</keyword>
<evidence type="ECO:0000313" key="1">
    <source>
        <dbReference type="EMBL" id="KAJ8123273.1"/>
    </source>
</evidence>
<proteinExistence type="predicted"/>
<comment type="caution">
    <text evidence="1">The sequence shown here is derived from an EMBL/GenBank/DDBJ whole genome shotgun (WGS) entry which is preliminary data.</text>
</comment>
<sequence>MIRRIITVGSSLHFIALVPGSPLMTMMAMVPVRHLITIEPPLEAINYEPERAPRRGGAGLATLRLDLERHTHSFNNEDNDELLDDGGAYEDVHVACQCVKGGMRVGSERATASTRRFSPGSADETWTPTIAVVRTRSTKPRDCEPDTGLRQGRDLVYARLGVVAARVGTTDSTENRAHDHEGLYEF</sequence>
<organism evidence="1 2">
    <name type="scientific">Lasiodiplodia mahajangana</name>
    <dbReference type="NCBI Taxonomy" id="1108764"/>
    <lineage>
        <taxon>Eukaryota</taxon>
        <taxon>Fungi</taxon>
        <taxon>Dikarya</taxon>
        <taxon>Ascomycota</taxon>
        <taxon>Pezizomycotina</taxon>
        <taxon>Dothideomycetes</taxon>
        <taxon>Dothideomycetes incertae sedis</taxon>
        <taxon>Botryosphaeriales</taxon>
        <taxon>Botryosphaeriaceae</taxon>
        <taxon>Lasiodiplodia</taxon>
    </lineage>
</organism>
<dbReference type="Proteomes" id="UP001153332">
    <property type="component" value="Unassembled WGS sequence"/>
</dbReference>
<evidence type="ECO:0000313" key="2">
    <source>
        <dbReference type="Proteomes" id="UP001153332"/>
    </source>
</evidence>
<protein>
    <submittedName>
        <fullName evidence="1">Uncharacterized protein</fullName>
    </submittedName>
</protein>